<accession>A0A6J5LGC6</accession>
<gene>
    <name evidence="1" type="ORF">UFOVP256_21</name>
</gene>
<evidence type="ECO:0000313" key="1">
    <source>
        <dbReference type="EMBL" id="CAB4132323.1"/>
    </source>
</evidence>
<dbReference type="EMBL" id="LR796263">
    <property type="protein sequence ID" value="CAB4132323.1"/>
    <property type="molecule type" value="Genomic_DNA"/>
</dbReference>
<name>A0A6J5LGC6_9CAUD</name>
<proteinExistence type="predicted"/>
<organism evidence="1">
    <name type="scientific">uncultured Caudovirales phage</name>
    <dbReference type="NCBI Taxonomy" id="2100421"/>
    <lineage>
        <taxon>Viruses</taxon>
        <taxon>Duplodnaviria</taxon>
        <taxon>Heunggongvirae</taxon>
        <taxon>Uroviricota</taxon>
        <taxon>Caudoviricetes</taxon>
        <taxon>Peduoviridae</taxon>
        <taxon>Maltschvirus</taxon>
        <taxon>Maltschvirus maltsch</taxon>
    </lineage>
</organism>
<protein>
    <submittedName>
        <fullName evidence="1">Uncharacterized protein</fullName>
    </submittedName>
</protein>
<reference evidence="1" key="1">
    <citation type="submission" date="2020-04" db="EMBL/GenBank/DDBJ databases">
        <authorList>
            <person name="Chiriac C."/>
            <person name="Salcher M."/>
            <person name="Ghai R."/>
            <person name="Kavagutti S V."/>
        </authorList>
    </citation>
    <scope>NUCLEOTIDE SEQUENCE</scope>
</reference>
<sequence>MARPKKPINWDIVEKRMEAGNSAREIAKHLRIDINTFYDRFKEEFECSFADFSDGITECGISDIVFTQHMKALSGNVQMLIYLGKVKGGQKEPEVAMTLAANQVQLDQSHRIMELEHQLAEEKAKNAM</sequence>